<keyword evidence="1" id="KW-1133">Transmembrane helix</keyword>
<evidence type="ECO:0008006" key="4">
    <source>
        <dbReference type="Google" id="ProtNLM"/>
    </source>
</evidence>
<evidence type="ECO:0000256" key="1">
    <source>
        <dbReference type="SAM" id="Phobius"/>
    </source>
</evidence>
<name>A0A495IWM5_9SPHI</name>
<protein>
    <recommendedName>
        <fullName evidence="4">YhhN-like protein</fullName>
    </recommendedName>
</protein>
<keyword evidence="3" id="KW-1185">Reference proteome</keyword>
<dbReference type="AlphaFoldDB" id="A0A495IWM5"/>
<feature type="transmembrane region" description="Helical" evidence="1">
    <location>
        <begin position="88"/>
        <end position="111"/>
    </location>
</feature>
<evidence type="ECO:0000313" key="3">
    <source>
        <dbReference type="Proteomes" id="UP000268007"/>
    </source>
</evidence>
<comment type="caution">
    <text evidence="2">The sequence shown here is derived from an EMBL/GenBank/DDBJ whole genome shotgun (WGS) entry which is preliminary data.</text>
</comment>
<feature type="transmembrane region" description="Helical" evidence="1">
    <location>
        <begin position="191"/>
        <end position="211"/>
    </location>
</feature>
<dbReference type="Proteomes" id="UP000268007">
    <property type="component" value="Unassembled WGS sequence"/>
</dbReference>
<reference evidence="2 3" key="1">
    <citation type="submission" date="2018-10" db="EMBL/GenBank/DDBJ databases">
        <title>Genomic Encyclopedia of Archaeal and Bacterial Type Strains, Phase II (KMG-II): from individual species to whole genera.</title>
        <authorList>
            <person name="Goeker M."/>
        </authorList>
    </citation>
    <scope>NUCLEOTIDE SEQUENCE [LARGE SCALE GENOMIC DNA]</scope>
    <source>
        <strain evidence="2 3">DSM 18602</strain>
    </source>
</reference>
<keyword evidence="1" id="KW-0812">Transmembrane</keyword>
<sequence>MEFGLYQAVQLISLITAIFCYKGLKKFKLTAFVPLLILVCIVEFIAGNYKMWGWPSNYIVYDLYFILSTPILLYILNNMLAFKKKGQLIYWLINSCLMLFVTYNTFFLQGLHKIDTYSYLTVESFMVIWSLIAIFRQFLEDDAATMLNEHPYFWINGSTVIFGLGILFIMGLSDYIIEKKIFLYGKHIYQYVTKALNFVLYISYSYAFILCRKLTVKQS</sequence>
<feature type="transmembrane region" description="Helical" evidence="1">
    <location>
        <begin position="31"/>
        <end position="52"/>
    </location>
</feature>
<feature type="transmembrane region" description="Helical" evidence="1">
    <location>
        <begin position="58"/>
        <end position="76"/>
    </location>
</feature>
<organism evidence="2 3">
    <name type="scientific">Mucilaginibacter gracilis</name>
    <dbReference type="NCBI Taxonomy" id="423350"/>
    <lineage>
        <taxon>Bacteria</taxon>
        <taxon>Pseudomonadati</taxon>
        <taxon>Bacteroidota</taxon>
        <taxon>Sphingobacteriia</taxon>
        <taxon>Sphingobacteriales</taxon>
        <taxon>Sphingobacteriaceae</taxon>
        <taxon>Mucilaginibacter</taxon>
    </lineage>
</organism>
<dbReference type="EMBL" id="RBKU01000001">
    <property type="protein sequence ID" value="RKR81147.1"/>
    <property type="molecule type" value="Genomic_DNA"/>
</dbReference>
<keyword evidence="1" id="KW-0472">Membrane</keyword>
<feature type="transmembrane region" description="Helical" evidence="1">
    <location>
        <begin position="151"/>
        <end position="171"/>
    </location>
</feature>
<feature type="transmembrane region" description="Helical" evidence="1">
    <location>
        <begin position="117"/>
        <end position="139"/>
    </location>
</feature>
<proteinExistence type="predicted"/>
<accession>A0A495IWM5</accession>
<feature type="transmembrane region" description="Helical" evidence="1">
    <location>
        <begin position="6"/>
        <end position="24"/>
    </location>
</feature>
<gene>
    <name evidence="2" type="ORF">BDD43_1291</name>
</gene>
<evidence type="ECO:0000313" key="2">
    <source>
        <dbReference type="EMBL" id="RKR81147.1"/>
    </source>
</evidence>